<name>A0A0R3RQE8_9BILA</name>
<feature type="domain" description="Polyprotein allergen nematode" evidence="2">
    <location>
        <begin position="272"/>
        <end position="393"/>
    </location>
</feature>
<dbReference type="InterPro" id="IPR038289">
    <property type="entry name" value="DVA-1_sf"/>
</dbReference>
<evidence type="ECO:0000313" key="4">
    <source>
        <dbReference type="WBParaSite" id="EEL_0000390201-mRNA-1"/>
    </source>
</evidence>
<dbReference type="InterPro" id="IPR032487">
    <property type="entry name" value="ABA-1_nematode"/>
</dbReference>
<feature type="domain" description="Polyprotein allergen nematode" evidence="2">
    <location>
        <begin position="18"/>
        <end position="129"/>
    </location>
</feature>
<dbReference type="AlphaFoldDB" id="A0A0R3RQE8"/>
<dbReference type="WBParaSite" id="EEL_0000390201-mRNA-1">
    <property type="protein sequence ID" value="EEL_0000390201-mRNA-1"/>
    <property type="gene ID" value="EEL_0000390201"/>
</dbReference>
<accession>A0A0R3RQE8</accession>
<dbReference type="Gene3D" id="1.10.533.30">
    <property type="entry name" value="Nematode polyprotein allergen ABA-1"/>
    <property type="match status" value="4"/>
</dbReference>
<reference evidence="4" key="1">
    <citation type="submission" date="2017-02" db="UniProtKB">
        <authorList>
            <consortium name="WormBaseParasite"/>
        </authorList>
    </citation>
    <scope>IDENTIFICATION</scope>
</reference>
<protein>
    <submittedName>
        <fullName evidence="4">CARD domain-containing protein</fullName>
    </submittedName>
</protein>
<feature type="domain" description="Polyprotein allergen nematode" evidence="2">
    <location>
        <begin position="406"/>
        <end position="524"/>
    </location>
</feature>
<dbReference type="Proteomes" id="UP000050640">
    <property type="component" value="Unplaced"/>
</dbReference>
<evidence type="ECO:0000259" key="2">
    <source>
        <dbReference type="Pfam" id="PF16469"/>
    </source>
</evidence>
<sequence length="548" mass="63923">MLRNKRHQVDDGLKQYSDPYLQWLTDEEKDEIRKIIGESKSRRVNVLKGIFFYYQNLSGEEKEKAGGRLKLGCEAVIRSLVGDNRLDELQALEDDGSSMSEAMKMLSATLDKSKFVLIRPYQTVCHRIFDSRQIVRRKREYHEHSLDNYFQENLKWLSMEQKEELRKMKENDKSRADMVAKVFHYYEGLFGEAKWHVTKLLYDSCRQILKEVIGDDNYNKLVKMKDSGANMNDLKAKADAMLNEIAEEKKKERIKIYGSGCRKILASTDHKHSLEEHFKTDLKWLTKEQKDEVRKMKEENASKADIRGKILHFYKDLNEEVKKETAELLIGACNDMTVYIFDNDKATELKRMRESAGFTDEIRRKMDAMIDEIKDEAKKVKALEYSPICQGIFAEYQPKHLEHSRAHYFRTQLKWLSEAQKDEIEKMKADGKSRGEIQSKIFEFFESASGETKKHATESLLEGCHELFKTIGGEEKARELQVMMQSDLAADKIEEKITSIIDSANDQTEKAHAKVYVTPCMQLYSTRVNRQKRGSENSFHTFNLNLVT</sequence>
<evidence type="ECO:0000256" key="1">
    <source>
        <dbReference type="SAM" id="Coils"/>
    </source>
</evidence>
<dbReference type="Pfam" id="PF16469">
    <property type="entry name" value="NPA"/>
    <property type="match status" value="4"/>
</dbReference>
<feature type="coiled-coil region" evidence="1">
    <location>
        <begin position="224"/>
        <end position="251"/>
    </location>
</feature>
<organism evidence="3 4">
    <name type="scientific">Elaeophora elaphi</name>
    <dbReference type="NCBI Taxonomy" id="1147741"/>
    <lineage>
        <taxon>Eukaryota</taxon>
        <taxon>Metazoa</taxon>
        <taxon>Ecdysozoa</taxon>
        <taxon>Nematoda</taxon>
        <taxon>Chromadorea</taxon>
        <taxon>Rhabditida</taxon>
        <taxon>Spirurina</taxon>
        <taxon>Spiruromorpha</taxon>
        <taxon>Filarioidea</taxon>
        <taxon>Onchocercidae</taxon>
        <taxon>Elaeophora</taxon>
    </lineage>
</organism>
<evidence type="ECO:0000313" key="3">
    <source>
        <dbReference type="Proteomes" id="UP000050640"/>
    </source>
</evidence>
<keyword evidence="3" id="KW-1185">Reference proteome</keyword>
<feature type="domain" description="Polyprotein allergen nematode" evidence="2">
    <location>
        <begin position="144"/>
        <end position="264"/>
    </location>
</feature>
<proteinExistence type="predicted"/>
<keyword evidence="1" id="KW-0175">Coiled coil</keyword>